<sequence>MRGKDSGSEHERDTAWARSEADADGSATAPATPPPSFGQTPPSGHGRAEPDEDSAWAPDAARAAGEGDPWTSPAVPYPTRYGFQGGLRAQGGYDDDDDPENTNRFRAIPASDTPPAEGGGVPAHGAHLVPPGAQPGPHGGHLVPPGAQPGPHGGHLVPPGAQPGPHGGHPVPPGPHPGAHGGHPVPPGPHPGAHGGHPVPPGPLNPSGPEPVPPGTHPLPPGGHPGSQAGPQPGTQYGPYGAHPLPPGAQPGPPAPQHGMPGIQHVPPGPQPDAGALPAPRRPRDAEENLGRPVPGGPYTGPHPGPQPDPGAGPYAGGPAAPHPAPHSEPGFGWVPRQPASGPDLPPWQQGGDPPSWQPPAQGGPPAWQPPAQGGPTPWQPPVQGGPPAWQPPAQGGGSPGWQGAAHPGPVPPQQNPGASEWQSPEGAEPPSSSQPPQEPQAPWWRQVGPDGTQAYPPEGSRSDEPSPGVPSFAAWTPDPVEGQSAEDARWVPGDPGQPGAQSVPSQSAEPRQAQQAEPARDVGGGAAPVPSSSPDSTAAPDTPVSAQPGDALRAPASGEPGDAYGEAHASSAASIRPGEPGDVPVWPPRLPGEPDTQGEGRAGSSWPPSSVYRGTHESGPSGAVGNDNDQSGDRSGGNGPTGASPVPGRPGIPGDQAAPSGELSGRAGRHSGTGGANDQHYAASPSGLADRTDGWAGDASGELSVPSDQHHDAGASDAPGRTDGPADGTAGDAASAAGALTGDPGSGPTPHLQGAGDRPSSQDRDDAGRDEAGGDESGRNEAGGNASSPYDALPPGATEPYDALPPTTAADDGAGAASGPYALPAGPPAGFGAEIGQAVTPIEGFPMPGGPYEPGQQAAHAGGQHGAHHDQGGPGPYGGPPPSPQEGTWPVPPPSPEGPYTTTSQPPGQAPNHLPGQIPGLLPGQILNLPPGYAPSGTSPGDAPPAAPDPGTAPYDAPPVSPSETDDAQRAASPDTDSGQMPTTSPTTGSSTQPNGETPFAFTPVTPASAGRPAPPPGFGPPPAAPGSNLPATLGSATPPPQGGKVKRILMAAGAVVVVGAIGTAAYFAYAGEPESGPQPRTSPVGAAPSPAAPQPSAAVASTILDTEQTDPRTLKPGEAFPDEKVTLDGRTYRRVKVDVTDDCGKAAAGAFATALTDQQCRRVLRATYVDGKRDYAVTAGIAVLPSKVAALAVDREKNLGANVWFRGLNGTQASGADKVTISGGYAAGMVWGRYIVFSYATYADGHTPDAKDTGLGQISGAFRDHMTKVIQKRATR</sequence>
<feature type="compositionally biased region" description="Low complexity" evidence="1">
    <location>
        <begin position="55"/>
        <end position="64"/>
    </location>
</feature>
<accession>A0A5J5KCV2</accession>
<protein>
    <submittedName>
        <fullName evidence="3">Uncharacterized protein</fullName>
    </submittedName>
</protein>
<feature type="compositionally biased region" description="Pro residues" evidence="1">
    <location>
        <begin position="378"/>
        <end position="391"/>
    </location>
</feature>
<organism evidence="3 4">
    <name type="scientific">Microbispora cellulosiformans</name>
    <dbReference type="NCBI Taxonomy" id="2614688"/>
    <lineage>
        <taxon>Bacteria</taxon>
        <taxon>Bacillati</taxon>
        <taxon>Actinomycetota</taxon>
        <taxon>Actinomycetes</taxon>
        <taxon>Streptosporangiales</taxon>
        <taxon>Streptosporangiaceae</taxon>
        <taxon>Microbispora</taxon>
    </lineage>
</organism>
<gene>
    <name evidence="3" type="ORF">F5972_03050</name>
</gene>
<keyword evidence="2" id="KW-0472">Membrane</keyword>
<feature type="compositionally biased region" description="Low complexity" evidence="1">
    <location>
        <begin position="528"/>
        <end position="544"/>
    </location>
</feature>
<proteinExistence type="predicted"/>
<keyword evidence="2" id="KW-1133">Transmembrane helix</keyword>
<dbReference type="EMBL" id="VYTZ01000001">
    <property type="protein sequence ID" value="KAA9381809.1"/>
    <property type="molecule type" value="Genomic_DNA"/>
</dbReference>
<keyword evidence="2" id="KW-0812">Transmembrane</keyword>
<feature type="compositionally biased region" description="Low complexity" evidence="1">
    <location>
        <begin position="1084"/>
        <end position="1100"/>
    </location>
</feature>
<name>A0A5J5KCV2_9ACTN</name>
<evidence type="ECO:0000256" key="1">
    <source>
        <dbReference type="SAM" id="MobiDB-lite"/>
    </source>
</evidence>
<feature type="compositionally biased region" description="Low complexity" evidence="1">
    <location>
        <begin position="423"/>
        <end position="432"/>
    </location>
</feature>
<evidence type="ECO:0000256" key="2">
    <source>
        <dbReference type="SAM" id="Phobius"/>
    </source>
</evidence>
<dbReference type="AlphaFoldDB" id="A0A5J5KCV2"/>
<feature type="compositionally biased region" description="Low complexity" evidence="1">
    <location>
        <begin position="806"/>
        <end position="837"/>
    </location>
</feature>
<feature type="compositionally biased region" description="Low complexity" evidence="1">
    <location>
        <begin position="226"/>
        <end position="243"/>
    </location>
</feature>
<feature type="compositionally biased region" description="Pro residues" evidence="1">
    <location>
        <begin position="198"/>
        <end position="223"/>
    </location>
</feature>
<feature type="compositionally biased region" description="Low complexity" evidence="1">
    <location>
        <begin position="359"/>
        <end position="377"/>
    </location>
</feature>
<keyword evidence="4" id="KW-1185">Reference proteome</keyword>
<feature type="compositionally biased region" description="Low complexity" evidence="1">
    <location>
        <begin position="506"/>
        <end position="518"/>
    </location>
</feature>
<feature type="compositionally biased region" description="Pro residues" evidence="1">
    <location>
        <begin position="878"/>
        <end position="898"/>
    </location>
</feature>
<feature type="transmembrane region" description="Helical" evidence="2">
    <location>
        <begin position="1050"/>
        <end position="1072"/>
    </location>
</feature>
<feature type="compositionally biased region" description="Low complexity" evidence="1">
    <location>
        <begin position="722"/>
        <end position="744"/>
    </location>
</feature>
<evidence type="ECO:0000313" key="3">
    <source>
        <dbReference type="EMBL" id="KAA9381809.1"/>
    </source>
</evidence>
<feature type="compositionally biased region" description="Pro residues" evidence="1">
    <location>
        <begin position="1014"/>
        <end position="1026"/>
    </location>
</feature>
<dbReference type="Proteomes" id="UP000327011">
    <property type="component" value="Unassembled WGS sequence"/>
</dbReference>
<feature type="compositionally biased region" description="Basic and acidic residues" evidence="1">
    <location>
        <begin position="1"/>
        <end position="21"/>
    </location>
</feature>
<feature type="compositionally biased region" description="Low complexity" evidence="1">
    <location>
        <begin position="979"/>
        <end position="995"/>
    </location>
</feature>
<comment type="caution">
    <text evidence="3">The sequence shown here is derived from an EMBL/GenBank/DDBJ whole genome shotgun (WGS) entry which is preliminary data.</text>
</comment>
<dbReference type="RefSeq" id="WP_150930825.1">
    <property type="nucleotide sequence ID" value="NZ_VYTZ01000001.1"/>
</dbReference>
<feature type="compositionally biased region" description="Pro residues" evidence="1">
    <location>
        <begin position="301"/>
        <end position="311"/>
    </location>
</feature>
<reference evidence="3 4" key="1">
    <citation type="submission" date="2019-09" db="EMBL/GenBank/DDBJ databases">
        <title>Screening of Novel Bioactive Compounds from Soil-Associated.</title>
        <authorList>
            <person name="Gong X."/>
        </authorList>
    </citation>
    <scope>NUCLEOTIDE SEQUENCE [LARGE SCALE GENOMIC DNA]</scope>
    <source>
        <strain evidence="3 4">Gxj-6</strain>
    </source>
</reference>
<evidence type="ECO:0000313" key="4">
    <source>
        <dbReference type="Proteomes" id="UP000327011"/>
    </source>
</evidence>
<feature type="region of interest" description="Disordered" evidence="1">
    <location>
        <begin position="1075"/>
        <end position="1100"/>
    </location>
</feature>
<feature type="compositionally biased region" description="Basic and acidic residues" evidence="1">
    <location>
        <begin position="761"/>
        <end position="780"/>
    </location>
</feature>
<feature type="region of interest" description="Disordered" evidence="1">
    <location>
        <begin position="1"/>
        <end position="1042"/>
    </location>
</feature>
<feature type="compositionally biased region" description="Pro residues" evidence="1">
    <location>
        <begin position="244"/>
        <end position="256"/>
    </location>
</feature>